<keyword evidence="1" id="KW-1185">Reference proteome</keyword>
<accession>A0A914RLA6</accession>
<reference evidence="2" key="1">
    <citation type="submission" date="2022-11" db="UniProtKB">
        <authorList>
            <consortium name="WormBaseParasite"/>
        </authorList>
    </citation>
    <scope>IDENTIFICATION</scope>
</reference>
<protein>
    <submittedName>
        <fullName evidence="2">Uncharacterized protein</fullName>
    </submittedName>
</protein>
<proteinExistence type="predicted"/>
<dbReference type="WBParaSite" id="PEQ_0000729401-mRNA-1">
    <property type="protein sequence ID" value="PEQ_0000729401-mRNA-1"/>
    <property type="gene ID" value="PEQ_0000729401"/>
</dbReference>
<evidence type="ECO:0000313" key="2">
    <source>
        <dbReference type="WBParaSite" id="PEQ_0000729401-mRNA-1"/>
    </source>
</evidence>
<dbReference type="Proteomes" id="UP000887564">
    <property type="component" value="Unplaced"/>
</dbReference>
<name>A0A914RLA6_PAREQ</name>
<sequence length="38" mass="4463">MEAFQIFRAHNQNVTDKKVTNRQSARLTAQYAFHLDVL</sequence>
<evidence type="ECO:0000313" key="1">
    <source>
        <dbReference type="Proteomes" id="UP000887564"/>
    </source>
</evidence>
<dbReference type="AlphaFoldDB" id="A0A914RLA6"/>
<organism evidence="1 2">
    <name type="scientific">Parascaris equorum</name>
    <name type="common">Equine roundworm</name>
    <dbReference type="NCBI Taxonomy" id="6256"/>
    <lineage>
        <taxon>Eukaryota</taxon>
        <taxon>Metazoa</taxon>
        <taxon>Ecdysozoa</taxon>
        <taxon>Nematoda</taxon>
        <taxon>Chromadorea</taxon>
        <taxon>Rhabditida</taxon>
        <taxon>Spirurina</taxon>
        <taxon>Ascaridomorpha</taxon>
        <taxon>Ascaridoidea</taxon>
        <taxon>Ascarididae</taxon>
        <taxon>Parascaris</taxon>
    </lineage>
</organism>